<proteinExistence type="predicted"/>
<gene>
    <name evidence="1" type="ORF">LCGC14_0391930</name>
</gene>
<evidence type="ECO:0000313" key="1">
    <source>
        <dbReference type="EMBL" id="KKN74254.1"/>
    </source>
</evidence>
<dbReference type="EMBL" id="LAZR01000329">
    <property type="protein sequence ID" value="KKN74254.1"/>
    <property type="molecule type" value="Genomic_DNA"/>
</dbReference>
<sequence length="66" mass="7452">MDPKELASLDQDAAIVVDSLCPMLRSFYRRLVDEGFSRDQAFILTRDYLKGTIQGGSDDGIDNQKR</sequence>
<dbReference type="AlphaFoldDB" id="A0A0F9T4Y9"/>
<comment type="caution">
    <text evidence="1">The sequence shown here is derived from an EMBL/GenBank/DDBJ whole genome shotgun (WGS) entry which is preliminary data.</text>
</comment>
<reference evidence="1" key="1">
    <citation type="journal article" date="2015" name="Nature">
        <title>Complex archaea that bridge the gap between prokaryotes and eukaryotes.</title>
        <authorList>
            <person name="Spang A."/>
            <person name="Saw J.H."/>
            <person name="Jorgensen S.L."/>
            <person name="Zaremba-Niedzwiedzka K."/>
            <person name="Martijn J."/>
            <person name="Lind A.E."/>
            <person name="van Eijk R."/>
            <person name="Schleper C."/>
            <person name="Guy L."/>
            <person name="Ettema T.J."/>
        </authorList>
    </citation>
    <scope>NUCLEOTIDE SEQUENCE</scope>
</reference>
<organism evidence="1">
    <name type="scientific">marine sediment metagenome</name>
    <dbReference type="NCBI Taxonomy" id="412755"/>
    <lineage>
        <taxon>unclassified sequences</taxon>
        <taxon>metagenomes</taxon>
        <taxon>ecological metagenomes</taxon>
    </lineage>
</organism>
<name>A0A0F9T4Y9_9ZZZZ</name>
<protein>
    <submittedName>
        <fullName evidence="1">Uncharacterized protein</fullName>
    </submittedName>
</protein>
<accession>A0A0F9T4Y9</accession>